<evidence type="ECO:0000256" key="3">
    <source>
        <dbReference type="ARBA" id="ARBA00023125"/>
    </source>
</evidence>
<dbReference type="STRING" id="57577.A0A2K3LJI2"/>
<dbReference type="Pfam" id="PF00319">
    <property type="entry name" value="SRF-TF"/>
    <property type="match status" value="1"/>
</dbReference>
<dbReference type="PANTHER" id="PTHR11945:SF176">
    <property type="entry name" value="MADS-BOX TRANSCRIPTION FACTOR FAMILY PROTEIN"/>
    <property type="match status" value="1"/>
</dbReference>
<evidence type="ECO:0000256" key="6">
    <source>
        <dbReference type="SAM" id="MobiDB-lite"/>
    </source>
</evidence>
<sequence length="350" mass="40658">MGRGRISMELIQREKSRKITFQKRKSGLLKKVNEFAILCDVDVCVILYAPNFEGQGYAEPETWPKEKRDVQKILQKYYNTTMDRRHKIYDVQEYFKERMKKVEFDISKVRKEMLKIMYPTWDESFDSLREEQMRSFASILDAKLEACNQKMNMLKGDVKGKTIAHESYKVDKPNTSYLTSTPNSYINLMQNNMSQAQIYPPMMNIGDKNPLGFWPLQLGQSSQPSSSTLSSAQGSYQVESDEGRYTQSYPGKQVDNSWAKWVSHVDPNIFLDPKTDTQKKDEAENGENLSPYSNIYNGNPMTMQSYPIGMHTLPFQNLPNLPPQGYQLNGFYDMDMLQAHMFNNYMDGRK</sequence>
<evidence type="ECO:0000256" key="1">
    <source>
        <dbReference type="ARBA" id="ARBA00004123"/>
    </source>
</evidence>
<dbReference type="PRINTS" id="PR00404">
    <property type="entry name" value="MADSDOMAIN"/>
</dbReference>
<proteinExistence type="predicted"/>
<keyword evidence="3" id="KW-0238">DNA-binding</keyword>
<dbReference type="GO" id="GO:0000978">
    <property type="term" value="F:RNA polymerase II cis-regulatory region sequence-specific DNA binding"/>
    <property type="evidence" value="ECO:0007669"/>
    <property type="project" value="TreeGrafter"/>
</dbReference>
<dbReference type="PROSITE" id="PS50066">
    <property type="entry name" value="MADS_BOX_2"/>
    <property type="match status" value="1"/>
</dbReference>
<dbReference type="InterPro" id="IPR033897">
    <property type="entry name" value="SRF-like_MADS-box"/>
</dbReference>
<dbReference type="GO" id="GO:0000981">
    <property type="term" value="F:DNA-binding transcription factor activity, RNA polymerase II-specific"/>
    <property type="evidence" value="ECO:0007669"/>
    <property type="project" value="InterPro"/>
</dbReference>
<dbReference type="EMBL" id="ASHM01050666">
    <property type="protein sequence ID" value="PNX86231.1"/>
    <property type="molecule type" value="Genomic_DNA"/>
</dbReference>
<keyword evidence="5" id="KW-0539">Nucleus</keyword>
<dbReference type="GO" id="GO:0045944">
    <property type="term" value="P:positive regulation of transcription by RNA polymerase II"/>
    <property type="evidence" value="ECO:0007669"/>
    <property type="project" value="InterPro"/>
</dbReference>
<gene>
    <name evidence="8" type="ORF">L195_g034678</name>
    <name evidence="9" type="ORF">L195_g042308</name>
</gene>
<dbReference type="GO" id="GO:0046983">
    <property type="term" value="F:protein dimerization activity"/>
    <property type="evidence" value="ECO:0007669"/>
    <property type="project" value="InterPro"/>
</dbReference>
<comment type="caution">
    <text evidence="8">The sequence shown here is derived from an EMBL/GenBank/DDBJ whole genome shotgun (WGS) entry which is preliminary data.</text>
</comment>
<dbReference type="PANTHER" id="PTHR11945">
    <property type="entry name" value="MADS BOX PROTEIN"/>
    <property type="match status" value="1"/>
</dbReference>
<evidence type="ECO:0000313" key="9">
    <source>
        <dbReference type="EMBL" id="PNX86231.1"/>
    </source>
</evidence>
<comment type="subcellular location">
    <subcellularLocation>
        <location evidence="1">Nucleus</location>
    </subcellularLocation>
</comment>
<organism evidence="8 10">
    <name type="scientific">Trifolium pratense</name>
    <name type="common">Red clover</name>
    <dbReference type="NCBI Taxonomy" id="57577"/>
    <lineage>
        <taxon>Eukaryota</taxon>
        <taxon>Viridiplantae</taxon>
        <taxon>Streptophyta</taxon>
        <taxon>Embryophyta</taxon>
        <taxon>Tracheophyta</taxon>
        <taxon>Spermatophyta</taxon>
        <taxon>Magnoliopsida</taxon>
        <taxon>eudicotyledons</taxon>
        <taxon>Gunneridae</taxon>
        <taxon>Pentapetalae</taxon>
        <taxon>rosids</taxon>
        <taxon>fabids</taxon>
        <taxon>Fabales</taxon>
        <taxon>Fabaceae</taxon>
        <taxon>Papilionoideae</taxon>
        <taxon>50 kb inversion clade</taxon>
        <taxon>NPAAA clade</taxon>
        <taxon>Hologalegina</taxon>
        <taxon>IRL clade</taxon>
        <taxon>Trifolieae</taxon>
        <taxon>Trifolium</taxon>
    </lineage>
</organism>
<evidence type="ECO:0000256" key="4">
    <source>
        <dbReference type="ARBA" id="ARBA00023163"/>
    </source>
</evidence>
<dbReference type="Gene3D" id="3.40.1810.10">
    <property type="entry name" value="Transcription factor, MADS-box"/>
    <property type="match status" value="1"/>
</dbReference>
<evidence type="ECO:0000313" key="8">
    <source>
        <dbReference type="EMBL" id="PNX78700.1"/>
    </source>
</evidence>
<protein>
    <submittedName>
        <fullName evidence="8">MADS-box transcription factor</fullName>
    </submittedName>
</protein>
<dbReference type="SUPFAM" id="SSF55455">
    <property type="entry name" value="SRF-like"/>
    <property type="match status" value="1"/>
</dbReference>
<feature type="domain" description="MADS-box" evidence="7">
    <location>
        <begin position="1"/>
        <end position="61"/>
    </location>
</feature>
<feature type="region of interest" description="Disordered" evidence="6">
    <location>
        <begin position="272"/>
        <end position="293"/>
    </location>
</feature>
<keyword evidence="2" id="KW-0805">Transcription regulation</keyword>
<evidence type="ECO:0000256" key="2">
    <source>
        <dbReference type="ARBA" id="ARBA00023015"/>
    </source>
</evidence>
<dbReference type="GO" id="GO:0005634">
    <property type="term" value="C:nucleus"/>
    <property type="evidence" value="ECO:0007669"/>
    <property type="project" value="UniProtKB-SubCell"/>
</dbReference>
<dbReference type="CDD" id="cd00266">
    <property type="entry name" value="MADS_SRF_like"/>
    <property type="match status" value="1"/>
</dbReference>
<name>A0A2K3LJI2_TRIPR</name>
<evidence type="ECO:0000259" key="7">
    <source>
        <dbReference type="PROSITE" id="PS50066"/>
    </source>
</evidence>
<dbReference type="SMART" id="SM00432">
    <property type="entry name" value="MADS"/>
    <property type="match status" value="1"/>
</dbReference>
<reference evidence="8 10" key="2">
    <citation type="journal article" date="2017" name="Front. Plant Sci.">
        <title>Gene Classification and Mining of Molecular Markers Useful in Red Clover (Trifolium pratense) Breeding.</title>
        <authorList>
            <person name="Istvanek J."/>
            <person name="Dluhosova J."/>
            <person name="Dluhos P."/>
            <person name="Patkova L."/>
            <person name="Nedelnik J."/>
            <person name="Repkova J."/>
        </authorList>
    </citation>
    <scope>NUCLEOTIDE SEQUENCE [LARGE SCALE GENOMIC DNA]</scope>
    <source>
        <strain evidence="10">cv. Tatra</strain>
        <tissue evidence="8">Young leaves</tissue>
    </source>
</reference>
<keyword evidence="4" id="KW-0804">Transcription</keyword>
<accession>A0A2K3LJI2</accession>
<dbReference type="AlphaFoldDB" id="A0A2K3LJI2"/>
<reference evidence="8 10" key="1">
    <citation type="journal article" date="2014" name="Am. J. Bot.">
        <title>Genome assembly and annotation for red clover (Trifolium pratense; Fabaceae).</title>
        <authorList>
            <person name="Istvanek J."/>
            <person name="Jaros M."/>
            <person name="Krenek A."/>
            <person name="Repkova J."/>
        </authorList>
    </citation>
    <scope>NUCLEOTIDE SEQUENCE [LARGE SCALE GENOMIC DNA]</scope>
    <source>
        <strain evidence="10">cv. Tatra</strain>
        <tissue evidence="8">Young leaves</tissue>
    </source>
</reference>
<dbReference type="Proteomes" id="UP000236291">
    <property type="component" value="Unassembled WGS sequence"/>
</dbReference>
<evidence type="ECO:0000256" key="5">
    <source>
        <dbReference type="ARBA" id="ARBA00023242"/>
    </source>
</evidence>
<dbReference type="EMBL" id="ASHM01034567">
    <property type="protein sequence ID" value="PNX78700.1"/>
    <property type="molecule type" value="Genomic_DNA"/>
</dbReference>
<dbReference type="InterPro" id="IPR036879">
    <property type="entry name" value="TF_MADSbox_sf"/>
</dbReference>
<evidence type="ECO:0000313" key="10">
    <source>
        <dbReference type="Proteomes" id="UP000236291"/>
    </source>
</evidence>
<feature type="compositionally biased region" description="Basic and acidic residues" evidence="6">
    <location>
        <begin position="273"/>
        <end position="283"/>
    </location>
</feature>
<dbReference type="InterPro" id="IPR002100">
    <property type="entry name" value="TF_MADSbox"/>
</dbReference>
<feature type="region of interest" description="Disordered" evidence="6">
    <location>
        <begin position="215"/>
        <end position="249"/>
    </location>
</feature>
<feature type="compositionally biased region" description="Low complexity" evidence="6">
    <location>
        <begin position="216"/>
        <end position="237"/>
    </location>
</feature>